<proteinExistence type="predicted"/>
<keyword evidence="1" id="KW-0812">Transmembrane</keyword>
<protein>
    <submittedName>
        <fullName evidence="2">Uncharacterized protein</fullName>
    </submittedName>
</protein>
<keyword evidence="3" id="KW-1185">Reference proteome</keyword>
<dbReference type="RefSeq" id="WP_191321468.1">
    <property type="nucleotide sequence ID" value="NZ_BNCG01000088.1"/>
</dbReference>
<sequence>MRSGDWAGLAWGTALLSAVLVTMLAPHLTEACSALEVTKLGAANCIDHWLNRYQSGLVGIFALVAALLTVASARSQIRQAATIEENRRASETFKQHSKLISARRLGKAALVQVQLHAMARFANACQKHRTGDFSPYIVEPGGAYRFPDTAFNALVNLMALDDNLADIIAKLLSSLEYARAAEVNKEDALYIFKIFIRISTLSASIEEAIESNLEIIDIDKLMKNLTYICDRRILQFPELQKFRTELLDPTTIL</sequence>
<name>A0ABV7UIE2_9HYPH</name>
<dbReference type="Proteomes" id="UP001595704">
    <property type="component" value="Unassembled WGS sequence"/>
</dbReference>
<gene>
    <name evidence="2" type="ORF">ACFONL_13020</name>
</gene>
<comment type="caution">
    <text evidence="2">The sequence shown here is derived from an EMBL/GenBank/DDBJ whole genome shotgun (WGS) entry which is preliminary data.</text>
</comment>
<evidence type="ECO:0000313" key="3">
    <source>
        <dbReference type="Proteomes" id="UP001595704"/>
    </source>
</evidence>
<evidence type="ECO:0000256" key="1">
    <source>
        <dbReference type="SAM" id="Phobius"/>
    </source>
</evidence>
<reference evidence="3" key="1">
    <citation type="journal article" date="2019" name="Int. J. Syst. Evol. Microbiol.">
        <title>The Global Catalogue of Microorganisms (GCM) 10K type strain sequencing project: providing services to taxonomists for standard genome sequencing and annotation.</title>
        <authorList>
            <consortium name="The Broad Institute Genomics Platform"/>
            <consortium name="The Broad Institute Genome Sequencing Center for Infectious Disease"/>
            <person name="Wu L."/>
            <person name="Ma J."/>
        </authorList>
    </citation>
    <scope>NUCLEOTIDE SEQUENCE [LARGE SCALE GENOMIC DNA]</scope>
    <source>
        <strain evidence="3">KCTC 42282</strain>
    </source>
</reference>
<organism evidence="2 3">
    <name type="scientific">Camelimonas fluminis</name>
    <dbReference type="NCBI Taxonomy" id="1576911"/>
    <lineage>
        <taxon>Bacteria</taxon>
        <taxon>Pseudomonadati</taxon>
        <taxon>Pseudomonadota</taxon>
        <taxon>Alphaproteobacteria</taxon>
        <taxon>Hyphomicrobiales</taxon>
        <taxon>Chelatococcaceae</taxon>
        <taxon>Camelimonas</taxon>
    </lineage>
</organism>
<keyword evidence="1" id="KW-0472">Membrane</keyword>
<evidence type="ECO:0000313" key="2">
    <source>
        <dbReference type="EMBL" id="MFC3638283.1"/>
    </source>
</evidence>
<feature type="transmembrane region" description="Helical" evidence="1">
    <location>
        <begin position="55"/>
        <end position="73"/>
    </location>
</feature>
<dbReference type="EMBL" id="JBHRYC010000062">
    <property type="protein sequence ID" value="MFC3638283.1"/>
    <property type="molecule type" value="Genomic_DNA"/>
</dbReference>
<accession>A0ABV7UIE2</accession>
<keyword evidence="1" id="KW-1133">Transmembrane helix</keyword>